<proteinExistence type="predicted"/>
<protein>
    <submittedName>
        <fullName evidence="1">Uncharacterized protein</fullName>
    </submittedName>
</protein>
<accession>A0A2P2LXQ3</accession>
<dbReference type="AlphaFoldDB" id="A0A2P2LXQ3"/>
<organism evidence="1">
    <name type="scientific">Rhizophora mucronata</name>
    <name type="common">Asiatic mangrove</name>
    <dbReference type="NCBI Taxonomy" id="61149"/>
    <lineage>
        <taxon>Eukaryota</taxon>
        <taxon>Viridiplantae</taxon>
        <taxon>Streptophyta</taxon>
        <taxon>Embryophyta</taxon>
        <taxon>Tracheophyta</taxon>
        <taxon>Spermatophyta</taxon>
        <taxon>Magnoliopsida</taxon>
        <taxon>eudicotyledons</taxon>
        <taxon>Gunneridae</taxon>
        <taxon>Pentapetalae</taxon>
        <taxon>rosids</taxon>
        <taxon>fabids</taxon>
        <taxon>Malpighiales</taxon>
        <taxon>Rhizophoraceae</taxon>
        <taxon>Rhizophora</taxon>
    </lineage>
</organism>
<dbReference type="EMBL" id="GGEC01042260">
    <property type="protein sequence ID" value="MBX22744.1"/>
    <property type="molecule type" value="Transcribed_RNA"/>
</dbReference>
<name>A0A2P2LXQ3_RHIMU</name>
<sequence>MFNDSVSVMSLFGVEFGSILQPQIFLTPTCYLKPPIWSITIRTIGLKWSVLLLTCHAQLLLIIRAVSSLRIHTGLSIRRNVGRASKP</sequence>
<reference evidence="1" key="1">
    <citation type="submission" date="2018-02" db="EMBL/GenBank/DDBJ databases">
        <title>Rhizophora mucronata_Transcriptome.</title>
        <authorList>
            <person name="Meera S.P."/>
            <person name="Sreeshan A."/>
            <person name="Augustine A."/>
        </authorList>
    </citation>
    <scope>NUCLEOTIDE SEQUENCE</scope>
    <source>
        <tissue evidence="1">Leaf</tissue>
    </source>
</reference>
<evidence type="ECO:0000313" key="1">
    <source>
        <dbReference type="EMBL" id="MBX22744.1"/>
    </source>
</evidence>